<gene>
    <name evidence="1" type="ORF">MPL1_03223</name>
</gene>
<accession>M7NY18</accession>
<dbReference type="EMBL" id="APHR01000015">
    <property type="protein sequence ID" value="EMR13698.1"/>
    <property type="molecule type" value="Genomic_DNA"/>
</dbReference>
<organism evidence="1 2">
    <name type="scientific">Methylophaga lonarensis MPL</name>
    <dbReference type="NCBI Taxonomy" id="1286106"/>
    <lineage>
        <taxon>Bacteria</taxon>
        <taxon>Pseudomonadati</taxon>
        <taxon>Pseudomonadota</taxon>
        <taxon>Gammaproteobacteria</taxon>
        <taxon>Thiotrichales</taxon>
        <taxon>Piscirickettsiaceae</taxon>
        <taxon>Methylophaga</taxon>
    </lineage>
</organism>
<dbReference type="PATRIC" id="fig|1286106.3.peg.643"/>
<dbReference type="Proteomes" id="UP000012019">
    <property type="component" value="Unassembled WGS sequence"/>
</dbReference>
<evidence type="ECO:0000313" key="2">
    <source>
        <dbReference type="Proteomes" id="UP000012019"/>
    </source>
</evidence>
<dbReference type="AlphaFoldDB" id="M7NY18"/>
<evidence type="ECO:0000313" key="1">
    <source>
        <dbReference type="EMBL" id="EMR13698.1"/>
    </source>
</evidence>
<keyword evidence="2" id="KW-1185">Reference proteome</keyword>
<dbReference type="STRING" id="1286106.MPL1_03223"/>
<name>M7NY18_9GAMM</name>
<comment type="caution">
    <text evidence="1">The sequence shown here is derived from an EMBL/GenBank/DDBJ whole genome shotgun (WGS) entry which is preliminary data.</text>
</comment>
<reference evidence="1 2" key="1">
    <citation type="journal article" date="2013" name="Genome Announc.">
        <title>Draft Genome Sequence of Methylophaga lonarensis MPLT, a Haloalkaliphilic (Non-Methane-Utilizing) Methylotroph.</title>
        <authorList>
            <person name="Shetty S.A."/>
            <person name="Marathe N.P."/>
            <person name="Munot H."/>
            <person name="Antony C.P."/>
            <person name="Dhotre D.P."/>
            <person name="Murrell J.C."/>
            <person name="Shouche Y.S."/>
        </authorList>
    </citation>
    <scope>NUCLEOTIDE SEQUENCE [LARGE SCALE GENOMIC DNA]</scope>
    <source>
        <strain evidence="1 2">MPL</strain>
    </source>
</reference>
<sequence>MASSSCQPETILNSKTCDIQYCPDCGMIHLNMGSITVRMSEQHFANFAIDVSKGLFSMRQREQSVPSRMLM</sequence>
<proteinExistence type="predicted"/>
<dbReference type="OrthoDB" id="5609390at2"/>
<protein>
    <submittedName>
        <fullName evidence="1">Uncharacterized protein</fullName>
    </submittedName>
</protein>